<reference evidence="6" key="1">
    <citation type="journal article" date="2020" name="mSystems">
        <title>Genome- and Community-Level Interaction Insights into Carbon Utilization and Element Cycling Functions of Hydrothermarchaeota in Hydrothermal Sediment.</title>
        <authorList>
            <person name="Zhou Z."/>
            <person name="Liu Y."/>
            <person name="Xu W."/>
            <person name="Pan J."/>
            <person name="Luo Z.H."/>
            <person name="Li M."/>
        </authorList>
    </citation>
    <scope>NUCLEOTIDE SEQUENCE [LARGE SCALE GENOMIC DNA]</scope>
    <source>
        <strain evidence="6">HyVt-577</strain>
    </source>
</reference>
<comment type="caution">
    <text evidence="6">The sequence shown here is derived from an EMBL/GenBank/DDBJ whole genome shotgun (WGS) entry which is preliminary data.</text>
</comment>
<dbReference type="InterPro" id="IPR003782">
    <property type="entry name" value="SCO1/SenC"/>
</dbReference>
<keyword evidence="4" id="KW-1015">Disulfide bond</keyword>
<dbReference type="Gene3D" id="3.40.30.10">
    <property type="entry name" value="Glutaredoxin"/>
    <property type="match status" value="1"/>
</dbReference>
<evidence type="ECO:0000256" key="4">
    <source>
        <dbReference type="PIRSR" id="PIRSR603782-2"/>
    </source>
</evidence>
<comment type="similarity">
    <text evidence="1">Belongs to the SCO1/2 family.</text>
</comment>
<organism evidence="6">
    <name type="scientific">Caldithrix abyssi</name>
    <dbReference type="NCBI Taxonomy" id="187145"/>
    <lineage>
        <taxon>Bacteria</taxon>
        <taxon>Pseudomonadati</taxon>
        <taxon>Calditrichota</taxon>
        <taxon>Calditrichia</taxon>
        <taxon>Calditrichales</taxon>
        <taxon>Calditrichaceae</taxon>
        <taxon>Caldithrix</taxon>
    </lineage>
</organism>
<keyword evidence="3" id="KW-0479">Metal-binding</keyword>
<dbReference type="PANTHER" id="PTHR12151">
    <property type="entry name" value="ELECTRON TRANSPORT PROTIN SCO1/SENC FAMILY MEMBER"/>
    <property type="match status" value="1"/>
</dbReference>
<dbReference type="Proteomes" id="UP000885779">
    <property type="component" value="Unassembled WGS sequence"/>
</dbReference>
<feature type="domain" description="Thioredoxin" evidence="5">
    <location>
        <begin position="33"/>
        <end position="191"/>
    </location>
</feature>
<feature type="binding site" evidence="3">
    <location>
        <position position="75"/>
    </location>
    <ligand>
        <name>Cu cation</name>
        <dbReference type="ChEBI" id="CHEBI:23378"/>
    </ligand>
</feature>
<evidence type="ECO:0000256" key="1">
    <source>
        <dbReference type="ARBA" id="ARBA00010996"/>
    </source>
</evidence>
<dbReference type="PROSITE" id="PS51352">
    <property type="entry name" value="THIOREDOXIN_2"/>
    <property type="match status" value="1"/>
</dbReference>
<dbReference type="InterPro" id="IPR036249">
    <property type="entry name" value="Thioredoxin-like_sf"/>
</dbReference>
<evidence type="ECO:0000259" key="5">
    <source>
        <dbReference type="PROSITE" id="PS51352"/>
    </source>
</evidence>
<feature type="disulfide bond" description="Redox-active" evidence="4">
    <location>
        <begin position="71"/>
        <end position="75"/>
    </location>
</feature>
<dbReference type="GO" id="GO:0046872">
    <property type="term" value="F:metal ion binding"/>
    <property type="evidence" value="ECO:0007669"/>
    <property type="project" value="UniProtKB-KW"/>
</dbReference>
<gene>
    <name evidence="6" type="ORF">ENK44_05220</name>
</gene>
<evidence type="ECO:0000256" key="2">
    <source>
        <dbReference type="ARBA" id="ARBA00023008"/>
    </source>
</evidence>
<dbReference type="InterPro" id="IPR013766">
    <property type="entry name" value="Thioredoxin_domain"/>
</dbReference>
<evidence type="ECO:0000256" key="3">
    <source>
        <dbReference type="PIRSR" id="PIRSR603782-1"/>
    </source>
</evidence>
<evidence type="ECO:0000313" key="6">
    <source>
        <dbReference type="EMBL" id="HGY55079.1"/>
    </source>
</evidence>
<feature type="binding site" evidence="3">
    <location>
        <position position="154"/>
    </location>
    <ligand>
        <name>Cu cation</name>
        <dbReference type="ChEBI" id="CHEBI:23378"/>
    </ligand>
</feature>
<dbReference type="SUPFAM" id="SSF52833">
    <property type="entry name" value="Thioredoxin-like"/>
    <property type="match status" value="1"/>
</dbReference>
<dbReference type="PANTHER" id="PTHR12151:SF25">
    <property type="entry name" value="LINALOOL DEHYDRATASE_ISOMERASE DOMAIN-CONTAINING PROTEIN"/>
    <property type="match status" value="1"/>
</dbReference>
<sequence length="196" mass="22337">MNKKTIFLGSVLILFLLAAFWVIEMAQKSQSDLPKLYALPDFRFSDQNGQPFGLDEMKGKINVVDFIFTSCQGPCPMMSSRMARFYQRFAGSRQVQFVSISVDPGRDSLQALRRYAKKYGVTDGRWVFLRGDMEQVIDLYGNGFKLGGMLPAEHSTRFVLVDADGIIRGYYDSNDDISMNRLNTHLAQLAKRLHDR</sequence>
<keyword evidence="2 3" id="KW-0186">Copper</keyword>
<dbReference type="Pfam" id="PF02630">
    <property type="entry name" value="SCO1-SenC"/>
    <property type="match status" value="1"/>
</dbReference>
<name>A0A7V4TZ85_CALAY</name>
<dbReference type="CDD" id="cd02968">
    <property type="entry name" value="SCO"/>
    <property type="match status" value="1"/>
</dbReference>
<dbReference type="AlphaFoldDB" id="A0A7V4TZ85"/>
<feature type="binding site" evidence="3">
    <location>
        <position position="71"/>
    </location>
    <ligand>
        <name>Cu cation</name>
        <dbReference type="ChEBI" id="CHEBI:23378"/>
    </ligand>
</feature>
<proteinExistence type="inferred from homology"/>
<accession>A0A7V4TZ85</accession>
<protein>
    <submittedName>
        <fullName evidence="6">SCO family protein</fullName>
    </submittedName>
</protein>
<dbReference type="EMBL" id="DRQG01000048">
    <property type="protein sequence ID" value="HGY55079.1"/>
    <property type="molecule type" value="Genomic_DNA"/>
</dbReference>